<evidence type="ECO:0000313" key="3">
    <source>
        <dbReference type="Proteomes" id="UP000786811"/>
    </source>
</evidence>
<feature type="coiled-coil region" evidence="1">
    <location>
        <begin position="301"/>
        <end position="328"/>
    </location>
</feature>
<proteinExistence type="predicted"/>
<keyword evidence="1" id="KW-0175">Coiled coil</keyword>
<accession>A0A8J2HBK2</accession>
<comment type="caution">
    <text evidence="2">The sequence shown here is derived from an EMBL/GenBank/DDBJ whole genome shotgun (WGS) entry which is preliminary data.</text>
</comment>
<reference evidence="2" key="1">
    <citation type="submission" date="2021-04" db="EMBL/GenBank/DDBJ databases">
        <authorList>
            <person name="Chebbi M.A.C M."/>
        </authorList>
    </citation>
    <scope>NUCLEOTIDE SEQUENCE</scope>
</reference>
<dbReference type="InterPro" id="IPR036770">
    <property type="entry name" value="Ankyrin_rpt-contain_sf"/>
</dbReference>
<organism evidence="2 3">
    <name type="scientific">Cotesia congregata</name>
    <name type="common">Parasitoid wasp</name>
    <name type="synonym">Apanteles congregatus</name>
    <dbReference type="NCBI Taxonomy" id="51543"/>
    <lineage>
        <taxon>Eukaryota</taxon>
        <taxon>Metazoa</taxon>
        <taxon>Ecdysozoa</taxon>
        <taxon>Arthropoda</taxon>
        <taxon>Hexapoda</taxon>
        <taxon>Insecta</taxon>
        <taxon>Pterygota</taxon>
        <taxon>Neoptera</taxon>
        <taxon>Endopterygota</taxon>
        <taxon>Hymenoptera</taxon>
        <taxon>Apocrita</taxon>
        <taxon>Ichneumonoidea</taxon>
        <taxon>Braconidae</taxon>
        <taxon>Microgastrinae</taxon>
        <taxon>Cotesia</taxon>
    </lineage>
</organism>
<dbReference type="Proteomes" id="UP000786811">
    <property type="component" value="Unassembled WGS sequence"/>
</dbReference>
<keyword evidence="3" id="KW-1185">Reference proteome</keyword>
<dbReference type="EMBL" id="CAJNRD030001119">
    <property type="protein sequence ID" value="CAG5088826.1"/>
    <property type="molecule type" value="Genomic_DNA"/>
</dbReference>
<dbReference type="Gene3D" id="1.25.40.20">
    <property type="entry name" value="Ankyrin repeat-containing domain"/>
    <property type="match status" value="1"/>
</dbReference>
<evidence type="ECO:0000256" key="1">
    <source>
        <dbReference type="SAM" id="Coils"/>
    </source>
</evidence>
<gene>
    <name evidence="2" type="ORF">HICCMSTLAB_LOCUS4996</name>
</gene>
<evidence type="ECO:0008006" key="4">
    <source>
        <dbReference type="Google" id="ProtNLM"/>
    </source>
</evidence>
<sequence length="359" mass="42440">MTLLTFSILDRNNYSFTISLIKGKANLKVKSLKNKTLLMYAIESYKNPYHFDIMPSLFIKEVNDHEWINARDSDGYTAAHYRLNKKKLKNDPYFGDDEHHIHVMDNLCSAGLIEDLLDAGADRLASIIQKHWKNCFAYHENISKSTALHSILQFKNPQTQYSIDMKRISIYLILKDLIYRRTFGLFVPEGEKILMEKLIAEDIDFRKLAHTYEQNIIQGELKTKVLKYDDKSITYFDFIMSCFDDRRSGLIVKNKSLIDAFENTFPNPEFSTLFESHRNNREYINIFSVEAFITADYLFFRKQISKRIEKTSRRLEQLEELKKVENLRKAIPLSYELVLIIVEYCNYQELKNFIQAFYL</sequence>
<evidence type="ECO:0000313" key="2">
    <source>
        <dbReference type="EMBL" id="CAG5088826.1"/>
    </source>
</evidence>
<protein>
    <recommendedName>
        <fullName evidence="4">Ankyrin repeat protein</fullName>
    </recommendedName>
</protein>
<name>A0A8J2HBK2_COTCN</name>
<dbReference type="AlphaFoldDB" id="A0A8J2HBK2"/>